<dbReference type="GO" id="GO:0043565">
    <property type="term" value="F:sequence-specific DNA binding"/>
    <property type="evidence" value="ECO:0007669"/>
    <property type="project" value="InterPro"/>
</dbReference>
<accession>X0YYY2</accession>
<feature type="domain" description="Chromosomal replication initiator DnaA C-terminal" evidence="1">
    <location>
        <begin position="53"/>
        <end position="118"/>
    </location>
</feature>
<feature type="non-terminal residue" evidence="2">
    <location>
        <position position="1"/>
    </location>
</feature>
<dbReference type="AlphaFoldDB" id="X0YYY2"/>
<evidence type="ECO:0000259" key="1">
    <source>
        <dbReference type="SMART" id="SM00760"/>
    </source>
</evidence>
<dbReference type="GO" id="GO:0005524">
    <property type="term" value="F:ATP binding"/>
    <property type="evidence" value="ECO:0007669"/>
    <property type="project" value="InterPro"/>
</dbReference>
<dbReference type="EMBL" id="BARS01054791">
    <property type="protein sequence ID" value="GAG51687.1"/>
    <property type="molecule type" value="Genomic_DNA"/>
</dbReference>
<dbReference type="InterPro" id="IPR010921">
    <property type="entry name" value="Trp_repressor/repl_initiator"/>
</dbReference>
<comment type="caution">
    <text evidence="2">The sequence shown here is derived from an EMBL/GenBank/DDBJ whole genome shotgun (WGS) entry which is preliminary data.</text>
</comment>
<organism evidence="2">
    <name type="scientific">marine sediment metagenome</name>
    <dbReference type="NCBI Taxonomy" id="412755"/>
    <lineage>
        <taxon>unclassified sequences</taxon>
        <taxon>metagenomes</taxon>
        <taxon>ecological metagenomes</taxon>
    </lineage>
</organism>
<reference evidence="2" key="1">
    <citation type="journal article" date="2014" name="Front. Microbiol.">
        <title>High frequency of phylogenetically diverse reductive dehalogenase-homologous genes in deep subseafloor sedimentary metagenomes.</title>
        <authorList>
            <person name="Kawai M."/>
            <person name="Futagami T."/>
            <person name="Toyoda A."/>
            <person name="Takaki Y."/>
            <person name="Nishi S."/>
            <person name="Hori S."/>
            <person name="Arai W."/>
            <person name="Tsubouchi T."/>
            <person name="Morono Y."/>
            <person name="Uchiyama I."/>
            <person name="Ito T."/>
            <person name="Fujiyama A."/>
            <person name="Inagaki F."/>
            <person name="Takami H."/>
        </authorList>
    </citation>
    <scope>NUCLEOTIDE SEQUENCE</scope>
    <source>
        <strain evidence="2">Expedition CK06-06</strain>
    </source>
</reference>
<sequence>YMISSQDMKDPLLKSYHHIALGSEGFIEKIKEKIEKLGRRREIPSTRYISKYDVDIIITKMTQVLNIERSMIFDKKRGNFYLSLAIYLMKRFTPLSLSEIGELFKMDYSAISQAAKRFEQKSKVNYEIKEIKQKMIAALKED</sequence>
<dbReference type="SUPFAM" id="SSF48295">
    <property type="entry name" value="TrpR-like"/>
    <property type="match status" value="1"/>
</dbReference>
<dbReference type="Gene3D" id="1.10.1750.10">
    <property type="match status" value="1"/>
</dbReference>
<gene>
    <name evidence="2" type="ORF">S01H1_81034</name>
</gene>
<dbReference type="InterPro" id="IPR013159">
    <property type="entry name" value="DnaA_C"/>
</dbReference>
<proteinExistence type="predicted"/>
<dbReference type="GO" id="GO:0006275">
    <property type="term" value="P:regulation of DNA replication"/>
    <property type="evidence" value="ECO:0007669"/>
    <property type="project" value="InterPro"/>
</dbReference>
<protein>
    <recommendedName>
        <fullName evidence="1">Chromosomal replication initiator DnaA C-terminal domain-containing protein</fullName>
    </recommendedName>
</protein>
<dbReference type="GO" id="GO:0006270">
    <property type="term" value="P:DNA replication initiation"/>
    <property type="evidence" value="ECO:0007669"/>
    <property type="project" value="InterPro"/>
</dbReference>
<evidence type="ECO:0000313" key="2">
    <source>
        <dbReference type="EMBL" id="GAG51687.1"/>
    </source>
</evidence>
<name>X0YYY2_9ZZZZ</name>
<dbReference type="SMART" id="SM00760">
    <property type="entry name" value="Bac_DnaA_C"/>
    <property type="match status" value="1"/>
</dbReference>